<evidence type="ECO:0000256" key="4">
    <source>
        <dbReference type="PROSITE-ProRule" id="PRU01161"/>
    </source>
</evidence>
<feature type="short sequence motif" description="GXSXG" evidence="4">
    <location>
        <begin position="39"/>
        <end position="43"/>
    </location>
</feature>
<dbReference type="GO" id="GO:0016787">
    <property type="term" value="F:hydrolase activity"/>
    <property type="evidence" value="ECO:0007669"/>
    <property type="project" value="UniProtKB-UniRule"/>
</dbReference>
<feature type="domain" description="PNPLA" evidence="5">
    <location>
        <begin position="8"/>
        <end position="181"/>
    </location>
</feature>
<dbReference type="CDD" id="cd07209">
    <property type="entry name" value="Pat_hypo_Ecoli_Z1214_like"/>
    <property type="match status" value="1"/>
</dbReference>
<dbReference type="Gene3D" id="3.40.1090.10">
    <property type="entry name" value="Cytosolic phospholipase A2 catalytic domain"/>
    <property type="match status" value="2"/>
</dbReference>
<dbReference type="Pfam" id="PF01734">
    <property type="entry name" value="Patatin"/>
    <property type="match status" value="1"/>
</dbReference>
<protein>
    <submittedName>
        <fullName evidence="6">Patatin-like phospholipase</fullName>
    </submittedName>
</protein>
<dbReference type="InterPro" id="IPR002641">
    <property type="entry name" value="PNPLA_dom"/>
</dbReference>
<organism evidence="6 7">
    <name type="scientific">Aminicella lysinilytica</name>
    <dbReference type="NCBI Taxonomy" id="433323"/>
    <lineage>
        <taxon>Bacteria</taxon>
        <taxon>Bacillati</taxon>
        <taxon>Bacillota</taxon>
        <taxon>Clostridia</taxon>
        <taxon>Peptostreptococcales</taxon>
        <taxon>Anaerovoracaceae</taxon>
        <taxon>Aminicella</taxon>
    </lineage>
</organism>
<dbReference type="EMBL" id="SNXO01000001">
    <property type="protein sequence ID" value="TDP60508.1"/>
    <property type="molecule type" value="Genomic_DNA"/>
</dbReference>
<keyword evidence="7" id="KW-1185">Reference proteome</keyword>
<proteinExistence type="predicted"/>
<keyword evidence="2 4" id="KW-0442">Lipid degradation</keyword>
<dbReference type="PANTHER" id="PTHR14226">
    <property type="entry name" value="NEUROPATHY TARGET ESTERASE/SWISS CHEESE D.MELANOGASTER"/>
    <property type="match status" value="1"/>
</dbReference>
<comment type="caution">
    <text evidence="6">The sequence shown here is derived from an EMBL/GenBank/DDBJ whole genome shotgun (WGS) entry which is preliminary data.</text>
</comment>
<evidence type="ECO:0000313" key="7">
    <source>
        <dbReference type="Proteomes" id="UP000295500"/>
    </source>
</evidence>
<feature type="active site" description="Proton acceptor" evidence="4">
    <location>
        <position position="168"/>
    </location>
</feature>
<evidence type="ECO:0000259" key="5">
    <source>
        <dbReference type="PROSITE" id="PS51635"/>
    </source>
</evidence>
<dbReference type="RefSeq" id="WP_166635309.1">
    <property type="nucleotide sequence ID" value="NZ_SNXO01000001.1"/>
</dbReference>
<evidence type="ECO:0000313" key="6">
    <source>
        <dbReference type="EMBL" id="TDP60508.1"/>
    </source>
</evidence>
<dbReference type="PROSITE" id="PS51635">
    <property type="entry name" value="PNPLA"/>
    <property type="match status" value="1"/>
</dbReference>
<evidence type="ECO:0000256" key="2">
    <source>
        <dbReference type="ARBA" id="ARBA00022963"/>
    </source>
</evidence>
<dbReference type="Proteomes" id="UP000295500">
    <property type="component" value="Unassembled WGS sequence"/>
</dbReference>
<dbReference type="AlphaFoldDB" id="A0A4R6QCY0"/>
<keyword evidence="3 4" id="KW-0443">Lipid metabolism</keyword>
<gene>
    <name evidence="6" type="ORF">EV211_10122</name>
</gene>
<feature type="active site" description="Nucleophile" evidence="4">
    <location>
        <position position="41"/>
    </location>
</feature>
<dbReference type="PANTHER" id="PTHR14226:SF57">
    <property type="entry name" value="BLR7027 PROTEIN"/>
    <property type="match status" value="1"/>
</dbReference>
<feature type="short sequence motif" description="DGA/G" evidence="4">
    <location>
        <begin position="168"/>
        <end position="170"/>
    </location>
</feature>
<reference evidence="6 7" key="1">
    <citation type="submission" date="2019-03" db="EMBL/GenBank/DDBJ databases">
        <title>Genomic Encyclopedia of Type Strains, Phase IV (KMG-IV): sequencing the most valuable type-strain genomes for metagenomic binning, comparative biology and taxonomic classification.</title>
        <authorList>
            <person name="Goeker M."/>
        </authorList>
    </citation>
    <scope>NUCLEOTIDE SEQUENCE [LARGE SCALE GENOMIC DNA]</scope>
    <source>
        <strain evidence="6 7">DSM 28287</strain>
    </source>
</reference>
<feature type="short sequence motif" description="GXGXXG" evidence="4">
    <location>
        <begin position="12"/>
        <end position="17"/>
    </location>
</feature>
<keyword evidence="1 4" id="KW-0378">Hydrolase</keyword>
<dbReference type="InterPro" id="IPR050301">
    <property type="entry name" value="NTE"/>
</dbReference>
<dbReference type="InterPro" id="IPR016035">
    <property type="entry name" value="Acyl_Trfase/lysoPLipase"/>
</dbReference>
<dbReference type="SUPFAM" id="SSF52151">
    <property type="entry name" value="FabD/lysophospholipase-like"/>
    <property type="match status" value="1"/>
</dbReference>
<evidence type="ECO:0000256" key="3">
    <source>
        <dbReference type="ARBA" id="ARBA00023098"/>
    </source>
</evidence>
<sequence length="380" mass="42041">MKERKTALVLAGGGARGAYEAGVWQALTELGVEFDMVCGTSVGAINAAMVVQGDVDKLNTLWKEIRTDQVFDVAEDANMLSFATEFIKKGGASTDKLKALIDKYLDEEAVRNSPIEMGLMTTEFPTLKPRPLWVRDIPKGQLGDYIAASSAAFPAIHYYEIGEEKFIDGGYSNNLPIPMAWDNGATDCIAVFMEAPGKYFSEQAEGQDNVTLIKCLWDLGDFLVFDPANSKRTERLGYQTAMKEYGAYDGTMYTFYKGAFPKSEWTDLDAVALSFDMDPLILYSRKKFMERLTDAVLAAKADMVIDADLSLSNLSAMQALASLDKLRELVKSVNKKTLTLFIADSLMTRGEGSIFYKGYGKKLLKDQVRAARWLIKHGLA</sequence>
<evidence type="ECO:0000256" key="1">
    <source>
        <dbReference type="ARBA" id="ARBA00022801"/>
    </source>
</evidence>
<dbReference type="GO" id="GO:0016042">
    <property type="term" value="P:lipid catabolic process"/>
    <property type="evidence" value="ECO:0007669"/>
    <property type="project" value="UniProtKB-UniRule"/>
</dbReference>
<accession>A0A4R6QCY0</accession>
<name>A0A4R6QCY0_9FIRM</name>